<dbReference type="AlphaFoldDB" id="A0A2A4K5W2"/>
<gene>
    <name evidence="1" type="ORF">B5V51_14732</name>
</gene>
<reference evidence="1" key="1">
    <citation type="submission" date="2017-09" db="EMBL/GenBank/DDBJ databases">
        <title>Contemporary evolution of a Lepidopteran species, Heliothis virescens, in response to modern agricultural practices.</title>
        <authorList>
            <person name="Fritz M.L."/>
            <person name="Deyonke A.M."/>
            <person name="Papanicolaou A."/>
            <person name="Micinski S."/>
            <person name="Westbrook J."/>
            <person name="Gould F."/>
        </authorList>
    </citation>
    <scope>NUCLEOTIDE SEQUENCE [LARGE SCALE GENOMIC DNA]</scope>
    <source>
        <strain evidence="1">HvINT-</strain>
        <tissue evidence="1">Whole body</tissue>
    </source>
</reference>
<name>A0A2A4K5W2_HELVI</name>
<proteinExistence type="predicted"/>
<dbReference type="EMBL" id="NWSH01000093">
    <property type="protein sequence ID" value="PCG79645.1"/>
    <property type="molecule type" value="Genomic_DNA"/>
</dbReference>
<accession>A0A2A4K5W2</accession>
<organism evidence="1">
    <name type="scientific">Heliothis virescens</name>
    <name type="common">Tobacco budworm moth</name>
    <dbReference type="NCBI Taxonomy" id="7102"/>
    <lineage>
        <taxon>Eukaryota</taxon>
        <taxon>Metazoa</taxon>
        <taxon>Ecdysozoa</taxon>
        <taxon>Arthropoda</taxon>
        <taxon>Hexapoda</taxon>
        <taxon>Insecta</taxon>
        <taxon>Pterygota</taxon>
        <taxon>Neoptera</taxon>
        <taxon>Endopterygota</taxon>
        <taxon>Lepidoptera</taxon>
        <taxon>Glossata</taxon>
        <taxon>Ditrysia</taxon>
        <taxon>Noctuoidea</taxon>
        <taxon>Noctuidae</taxon>
        <taxon>Heliothinae</taxon>
        <taxon>Heliothis</taxon>
    </lineage>
</organism>
<sequence>MKKCVDIRNIDTCDFFKSFFVANDGCSADQMHQNLYNTLFNYTRPKIECPIRAGNYQLHNYPFSGDYNYILVLETKISTNVLGYTIRLEGYAAKQKKVNRC</sequence>
<protein>
    <submittedName>
        <fullName evidence="1">Uncharacterized protein</fullName>
    </submittedName>
</protein>
<evidence type="ECO:0000313" key="1">
    <source>
        <dbReference type="EMBL" id="PCG79645.1"/>
    </source>
</evidence>
<comment type="caution">
    <text evidence="1">The sequence shown here is derived from an EMBL/GenBank/DDBJ whole genome shotgun (WGS) entry which is preliminary data.</text>
</comment>